<dbReference type="InterPro" id="IPR010412">
    <property type="entry name" value="DUF1007"/>
</dbReference>
<dbReference type="Pfam" id="PF06226">
    <property type="entry name" value="DUF1007"/>
    <property type="match status" value="1"/>
</dbReference>
<proteinExistence type="predicted"/>
<evidence type="ECO:0000313" key="2">
    <source>
        <dbReference type="Proteomes" id="UP000231638"/>
    </source>
</evidence>
<protein>
    <submittedName>
        <fullName evidence="1">ABC transporter substrate-binding protein</fullName>
    </submittedName>
</protein>
<organism evidence="1 2">
    <name type="scientific">Sulfurospirillum cavolei</name>
    <dbReference type="NCBI Taxonomy" id="366522"/>
    <lineage>
        <taxon>Bacteria</taxon>
        <taxon>Pseudomonadati</taxon>
        <taxon>Campylobacterota</taxon>
        <taxon>Epsilonproteobacteria</taxon>
        <taxon>Campylobacterales</taxon>
        <taxon>Sulfurospirillaceae</taxon>
        <taxon>Sulfurospirillum</taxon>
    </lineage>
</organism>
<gene>
    <name evidence="1" type="ORF">CFH80_07920</name>
</gene>
<dbReference type="InterPro" id="IPR018247">
    <property type="entry name" value="EF_Hand_1_Ca_BS"/>
</dbReference>
<dbReference type="PROSITE" id="PS00018">
    <property type="entry name" value="EF_HAND_1"/>
    <property type="match status" value="1"/>
</dbReference>
<dbReference type="STRING" id="366522.GCA_001548055_00405"/>
<dbReference type="AlphaFoldDB" id="A0A2D3W3B1"/>
<evidence type="ECO:0000313" key="1">
    <source>
        <dbReference type="EMBL" id="DAB35861.1"/>
    </source>
</evidence>
<dbReference type="EMBL" id="DLUG01000205">
    <property type="protein sequence ID" value="DAB35861.1"/>
    <property type="molecule type" value="Genomic_DNA"/>
</dbReference>
<comment type="caution">
    <text evidence="1">The sequence shown here is derived from an EMBL/GenBank/DDBJ whole genome shotgun (WGS) entry which is preliminary data.</text>
</comment>
<name>A0A2D3W3B1_9BACT</name>
<dbReference type="Proteomes" id="UP000231638">
    <property type="component" value="Unassembled WGS sequence"/>
</dbReference>
<sequence>MRSKQSYVNTEFLSAQKTRTSDAFAPCKRSFARSLILFIGTVSLLSAHPHVFIDTRISVEQEKIWILWTFDEMTSSILMQDYDKNRDKILDEKEIAFLKKDHFDTIANYSFFMHPFDGKEEKTITQVDDFMASFDDSKLRYLFSIPRPKIPKYELRFYDGEMYVAMIVKPEFLTCQKPFTCQTRGYDADFYYGYQVIIRQ</sequence>
<accession>A0A2D3W3B1</accession>
<reference evidence="1 2" key="1">
    <citation type="journal article" date="2017" name="Front. Microbiol.">
        <title>Comparative Genomic Analysis of the Class Epsilonproteobacteria and Proposed Reclassification to Epsilonbacteraeota (phyl. nov.).</title>
        <authorList>
            <person name="Waite D.W."/>
            <person name="Vanwonterghem I."/>
            <person name="Rinke C."/>
            <person name="Parks D.H."/>
            <person name="Zhang Y."/>
            <person name="Takai K."/>
            <person name="Sievert S.M."/>
            <person name="Simon J."/>
            <person name="Campbell B.J."/>
            <person name="Hanson T.E."/>
            <person name="Woyke T."/>
            <person name="Klotz M.G."/>
            <person name="Hugenholtz P."/>
        </authorList>
    </citation>
    <scope>NUCLEOTIDE SEQUENCE [LARGE SCALE GENOMIC DNA]</scope>
    <source>
        <strain evidence="1">UBA11420</strain>
    </source>
</reference>